<feature type="domain" description="Protein kinase" evidence="5">
    <location>
        <begin position="17"/>
        <end position="300"/>
    </location>
</feature>
<dbReference type="InterPro" id="IPR011009">
    <property type="entry name" value="Kinase-like_dom_sf"/>
</dbReference>
<dbReference type="EC" id="2.7.11.1" evidence="1"/>
<dbReference type="Gene3D" id="1.10.510.10">
    <property type="entry name" value="Transferase(Phosphotransferase) domain 1"/>
    <property type="match status" value="1"/>
</dbReference>
<keyword evidence="6" id="KW-0808">Transferase</keyword>
<dbReference type="PROSITE" id="PS00107">
    <property type="entry name" value="PROTEIN_KINASE_ATP"/>
    <property type="match status" value="1"/>
</dbReference>
<dbReference type="InterPro" id="IPR000719">
    <property type="entry name" value="Prot_kinase_dom"/>
</dbReference>
<dbReference type="Pfam" id="PF00069">
    <property type="entry name" value="Pkinase"/>
    <property type="match status" value="1"/>
</dbReference>
<evidence type="ECO:0000256" key="4">
    <source>
        <dbReference type="PROSITE-ProRule" id="PRU10141"/>
    </source>
</evidence>
<organism evidence="6">
    <name type="scientific">Klosneuvirus KNV1</name>
    <dbReference type="NCBI Taxonomy" id="1977640"/>
    <lineage>
        <taxon>Viruses</taxon>
        <taxon>Varidnaviria</taxon>
        <taxon>Bamfordvirae</taxon>
        <taxon>Nucleocytoviricota</taxon>
        <taxon>Megaviricetes</taxon>
        <taxon>Imitervirales</taxon>
        <taxon>Mimiviridae</taxon>
        <taxon>Klosneuvirinae</taxon>
        <taxon>Klosneuvirus</taxon>
    </lineage>
</organism>
<dbReference type="EMBL" id="KY684109">
    <property type="protein sequence ID" value="ARF11854.1"/>
    <property type="molecule type" value="Genomic_DNA"/>
</dbReference>
<accession>A0A1V0SJP0</accession>
<sequence>MTSNLINNDRRQLLNDYVLTEQIGSGSFGEVYLARYKTGGYVAVKVEERKKSNRIYNEYKIYVYLHRHGFDIGLPKIYDYLQTPDYNIMVMQLMGPSLDDIFNKHKKKFKLSTVLLLALQIITLMEQLHGAEYIHRDIKPNNFLIGRNQNKHQVYIMDFGLSKKYVIDDKHIKYRDGRSLIGTARYASVNMHMGIEPARRDEMESIGYMFVYFLKGILPWQGIKKQKGYNHIQKIGEMKMSTKLDRLCEGLPDCFKEYISYCKKLKFDEEPDYDYMRGLFKDTAKKMDINPEFEWLDNHH</sequence>
<feature type="binding site" evidence="4">
    <location>
        <position position="45"/>
    </location>
    <ligand>
        <name>ATP</name>
        <dbReference type="ChEBI" id="CHEBI:30616"/>
    </ligand>
</feature>
<dbReference type="GO" id="GO:0005524">
    <property type="term" value="F:ATP binding"/>
    <property type="evidence" value="ECO:0007669"/>
    <property type="project" value="UniProtKB-UniRule"/>
</dbReference>
<keyword evidence="3 4" id="KW-0067">ATP-binding</keyword>
<dbReference type="InterPro" id="IPR008271">
    <property type="entry name" value="Ser/Thr_kinase_AS"/>
</dbReference>
<protein>
    <recommendedName>
        <fullName evidence="1">non-specific serine/threonine protein kinase</fullName>
        <ecNumber evidence="1">2.7.11.1</ecNumber>
    </recommendedName>
</protein>
<dbReference type="PROSITE" id="PS00108">
    <property type="entry name" value="PROTEIN_KINASE_ST"/>
    <property type="match status" value="1"/>
</dbReference>
<dbReference type="CDD" id="cd14016">
    <property type="entry name" value="STKc_CK1"/>
    <property type="match status" value="1"/>
</dbReference>
<dbReference type="PROSITE" id="PS50011">
    <property type="entry name" value="PROTEIN_KINASE_DOM"/>
    <property type="match status" value="1"/>
</dbReference>
<name>A0A1V0SJP0_9VIRU</name>
<dbReference type="SUPFAM" id="SSF56112">
    <property type="entry name" value="Protein kinase-like (PK-like)"/>
    <property type="match status" value="1"/>
</dbReference>
<proteinExistence type="predicted"/>
<evidence type="ECO:0000256" key="1">
    <source>
        <dbReference type="ARBA" id="ARBA00012513"/>
    </source>
</evidence>
<keyword evidence="6" id="KW-0418">Kinase</keyword>
<evidence type="ECO:0000256" key="3">
    <source>
        <dbReference type="ARBA" id="ARBA00022840"/>
    </source>
</evidence>
<evidence type="ECO:0000259" key="5">
    <source>
        <dbReference type="PROSITE" id="PS50011"/>
    </source>
</evidence>
<gene>
    <name evidence="6" type="ORF">Klosneuvirus_2_290</name>
</gene>
<evidence type="ECO:0000256" key="2">
    <source>
        <dbReference type="ARBA" id="ARBA00022741"/>
    </source>
</evidence>
<dbReference type="InterPro" id="IPR050235">
    <property type="entry name" value="CK1_Ser-Thr_kinase"/>
</dbReference>
<dbReference type="PANTHER" id="PTHR11909">
    <property type="entry name" value="CASEIN KINASE-RELATED"/>
    <property type="match status" value="1"/>
</dbReference>
<dbReference type="GO" id="GO:0004674">
    <property type="term" value="F:protein serine/threonine kinase activity"/>
    <property type="evidence" value="ECO:0007669"/>
    <property type="project" value="UniProtKB-KW"/>
</dbReference>
<keyword evidence="2 4" id="KW-0547">Nucleotide-binding</keyword>
<dbReference type="SMART" id="SM00220">
    <property type="entry name" value="S_TKc"/>
    <property type="match status" value="1"/>
</dbReference>
<keyword evidence="6" id="KW-0723">Serine/threonine-protein kinase</keyword>
<reference evidence="6" key="1">
    <citation type="journal article" date="2017" name="Science">
        <title>Giant viruses with an expanded complement of translation system components.</title>
        <authorList>
            <person name="Schulz F."/>
            <person name="Yutin N."/>
            <person name="Ivanova N.N."/>
            <person name="Ortega D.R."/>
            <person name="Lee T.K."/>
            <person name="Vierheilig J."/>
            <person name="Daims H."/>
            <person name="Horn M."/>
            <person name="Wagner M."/>
            <person name="Jensen G.J."/>
            <person name="Kyrpides N.C."/>
            <person name="Koonin E.V."/>
            <person name="Woyke T."/>
        </authorList>
    </citation>
    <scope>NUCLEOTIDE SEQUENCE</scope>
    <source>
        <strain evidence="6">KNV1</strain>
    </source>
</reference>
<evidence type="ECO:0000313" key="6">
    <source>
        <dbReference type="EMBL" id="ARF11854.1"/>
    </source>
</evidence>
<dbReference type="InterPro" id="IPR017441">
    <property type="entry name" value="Protein_kinase_ATP_BS"/>
</dbReference>